<dbReference type="SFLD" id="SFLDG01129">
    <property type="entry name" value="C1.5:_HAD__Beta-PGM__Phosphata"/>
    <property type="match status" value="1"/>
</dbReference>
<dbReference type="SUPFAM" id="SSF56784">
    <property type="entry name" value="HAD-like"/>
    <property type="match status" value="1"/>
</dbReference>
<evidence type="ECO:0000256" key="2">
    <source>
        <dbReference type="ARBA" id="ARBA00006171"/>
    </source>
</evidence>
<evidence type="ECO:0000256" key="3">
    <source>
        <dbReference type="ARBA" id="ARBA00022723"/>
    </source>
</evidence>
<dbReference type="InterPro" id="IPR041492">
    <property type="entry name" value="HAD_2"/>
</dbReference>
<dbReference type="PANTHER" id="PTHR46193:SF9">
    <property type="entry name" value="HALOACID DEHALOGENASE-LIKE HYDROLASE DOMAIN-CONTAINING PROTEIN SGPP"/>
    <property type="match status" value="1"/>
</dbReference>
<dbReference type="InterPro" id="IPR023198">
    <property type="entry name" value="PGP-like_dom2"/>
</dbReference>
<evidence type="ECO:0000256" key="1">
    <source>
        <dbReference type="ARBA" id="ARBA00001946"/>
    </source>
</evidence>
<keyword evidence="5" id="KW-0378">Hydrolase</keyword>
<protein>
    <submittedName>
        <fullName evidence="5">Putative hydrolase</fullName>
    </submittedName>
</protein>
<dbReference type="NCBIfam" id="TIGR01509">
    <property type="entry name" value="HAD-SF-IA-v3"/>
    <property type="match status" value="1"/>
</dbReference>
<dbReference type="InterPro" id="IPR036412">
    <property type="entry name" value="HAD-like_sf"/>
</dbReference>
<accession>Q692L1</accession>
<dbReference type="InterPro" id="IPR023214">
    <property type="entry name" value="HAD_sf"/>
</dbReference>
<keyword evidence="4" id="KW-0460">Magnesium</keyword>
<dbReference type="NCBIfam" id="TIGR01549">
    <property type="entry name" value="HAD-SF-IA-v1"/>
    <property type="match status" value="1"/>
</dbReference>
<dbReference type="SFLD" id="SFLDS00003">
    <property type="entry name" value="Haloacid_Dehalogenase"/>
    <property type="match status" value="1"/>
</dbReference>
<proteinExistence type="inferred from homology"/>
<dbReference type="SFLD" id="SFLDG01135">
    <property type="entry name" value="C1.5.6:_HAD__Beta-PGM__Phospha"/>
    <property type="match status" value="1"/>
</dbReference>
<keyword evidence="3" id="KW-0479">Metal-binding</keyword>
<organism evidence="5">
    <name type="scientific">Yersinia enterocolitica</name>
    <dbReference type="NCBI Taxonomy" id="630"/>
    <lineage>
        <taxon>Bacteria</taxon>
        <taxon>Pseudomonadati</taxon>
        <taxon>Pseudomonadota</taxon>
        <taxon>Gammaproteobacteria</taxon>
        <taxon>Enterobacterales</taxon>
        <taxon>Yersiniaceae</taxon>
        <taxon>Yersinia</taxon>
    </lineage>
</organism>
<dbReference type="InterPro" id="IPR051600">
    <property type="entry name" value="Beta-PGM-like"/>
</dbReference>
<dbReference type="Gene3D" id="3.40.50.1000">
    <property type="entry name" value="HAD superfamily/HAD-like"/>
    <property type="match status" value="1"/>
</dbReference>
<dbReference type="PANTHER" id="PTHR46193">
    <property type="entry name" value="6-PHOSPHOGLUCONATE PHOSPHATASE"/>
    <property type="match status" value="1"/>
</dbReference>
<name>Q692L1_YEREN</name>
<dbReference type="Pfam" id="PF13419">
    <property type="entry name" value="HAD_2"/>
    <property type="match status" value="1"/>
</dbReference>
<sequence>MKIKAILFDMDGVLIDAKEWHYEALNKALELFGMPISRFDHLTTFDGLPTKKKLEMLSKERHLPRELHDFINEMKQQYTMEIVHTQCKPQFTHEFALSSLKAMGYKIAVCSNSVRNTVVTMMEKASLSHYIDLMISNEDVGQGKPSPEMYLLAMNSLNLSPEECLIVEDNENGIKAAKAAGGHLLVVHDVFETNYTNIVDRIRELDSVSEESEYGC</sequence>
<dbReference type="InterPro" id="IPR006439">
    <property type="entry name" value="HAD-SF_hydro_IA"/>
</dbReference>
<evidence type="ECO:0000256" key="4">
    <source>
        <dbReference type="ARBA" id="ARBA00022842"/>
    </source>
</evidence>
<evidence type="ECO:0000313" key="5">
    <source>
        <dbReference type="EMBL" id="AAT91798.1"/>
    </source>
</evidence>
<dbReference type="Gene3D" id="1.10.150.240">
    <property type="entry name" value="Putative phosphatase, domain 2"/>
    <property type="match status" value="1"/>
</dbReference>
<dbReference type="AlphaFoldDB" id="Q692L1"/>
<comment type="cofactor">
    <cofactor evidence="1">
        <name>Mg(2+)</name>
        <dbReference type="ChEBI" id="CHEBI:18420"/>
    </cofactor>
</comment>
<dbReference type="EMBL" id="AY653208">
    <property type="protein sequence ID" value="AAT91798.1"/>
    <property type="molecule type" value="Genomic_DNA"/>
</dbReference>
<comment type="similarity">
    <text evidence="2">Belongs to the HAD-like hydrolase superfamily. CbbY/CbbZ/Gph/YieH family.</text>
</comment>
<dbReference type="CDD" id="cd07505">
    <property type="entry name" value="HAD_BPGM-like"/>
    <property type="match status" value="1"/>
</dbReference>
<dbReference type="GO" id="GO:0016787">
    <property type="term" value="F:hydrolase activity"/>
    <property type="evidence" value="ECO:0007669"/>
    <property type="project" value="UniProtKB-KW"/>
</dbReference>
<reference evidence="5" key="1">
    <citation type="submission" date="2004-06" db="EMBL/GenBank/DDBJ databases">
        <title>LPS genes of a serotype O:5 strain of Yersinia enterocolitica biotype 1A.</title>
        <authorList>
            <person name="Tennant S.M."/>
            <person name="Joe A."/>
            <person name="Robins-Browne R.M."/>
        </authorList>
    </citation>
    <scope>NUCLEOTIDE SEQUENCE</scope>
    <source>
        <strain evidence="5">T83</strain>
    </source>
</reference>
<dbReference type="GO" id="GO:0046872">
    <property type="term" value="F:metal ion binding"/>
    <property type="evidence" value="ECO:0007669"/>
    <property type="project" value="UniProtKB-KW"/>
</dbReference>
<dbReference type="RefSeq" id="WP_019081616.1">
    <property type="nucleotide sequence ID" value="NZ_CGBV01000008.1"/>
</dbReference>